<keyword evidence="1" id="KW-1133">Transmembrane helix</keyword>
<keyword evidence="1" id="KW-0472">Membrane</keyword>
<evidence type="ECO:0000256" key="1">
    <source>
        <dbReference type="SAM" id="Phobius"/>
    </source>
</evidence>
<dbReference type="AlphaFoldDB" id="A0A7S7NWX7"/>
<keyword evidence="3" id="KW-1185">Reference proteome</keyword>
<reference evidence="2 3" key="1">
    <citation type="submission" date="2020-10" db="EMBL/GenBank/DDBJ databases">
        <title>Complete genome sequence of Paludibaculum fermentans P105T, a facultatively anaerobic acidobacterium capable of dissimilatory Fe(III) reduction.</title>
        <authorList>
            <person name="Dedysh S.N."/>
            <person name="Beletsky A.V."/>
            <person name="Kulichevskaya I.S."/>
            <person name="Mardanov A.V."/>
            <person name="Ravin N.V."/>
        </authorList>
    </citation>
    <scope>NUCLEOTIDE SEQUENCE [LARGE SCALE GENOMIC DNA]</scope>
    <source>
        <strain evidence="2 3">P105</strain>
    </source>
</reference>
<feature type="transmembrane region" description="Helical" evidence="1">
    <location>
        <begin position="6"/>
        <end position="21"/>
    </location>
</feature>
<keyword evidence="1" id="KW-0812">Transmembrane</keyword>
<feature type="transmembrane region" description="Helical" evidence="1">
    <location>
        <begin position="41"/>
        <end position="58"/>
    </location>
</feature>
<accession>A0A7S7NWX7</accession>
<sequence>MMSFSLIVGAAACFGLLYLKYNSVPPEKRDRSKPKQRLKTARLLIVALLALLAVGYKLESTSRALSGDKSHEATWLETIALSR</sequence>
<dbReference type="EMBL" id="CP063849">
    <property type="protein sequence ID" value="QOY91256.1"/>
    <property type="molecule type" value="Genomic_DNA"/>
</dbReference>
<dbReference type="RefSeq" id="WP_194452910.1">
    <property type="nucleotide sequence ID" value="NZ_CP063849.1"/>
</dbReference>
<organism evidence="2 3">
    <name type="scientific">Paludibaculum fermentans</name>
    <dbReference type="NCBI Taxonomy" id="1473598"/>
    <lineage>
        <taxon>Bacteria</taxon>
        <taxon>Pseudomonadati</taxon>
        <taxon>Acidobacteriota</taxon>
        <taxon>Terriglobia</taxon>
        <taxon>Bryobacterales</taxon>
        <taxon>Bryobacteraceae</taxon>
        <taxon>Paludibaculum</taxon>
    </lineage>
</organism>
<gene>
    <name evidence="2" type="ORF">IRI77_15295</name>
</gene>
<proteinExistence type="predicted"/>
<dbReference type="KEGG" id="pfer:IRI77_15295"/>
<name>A0A7S7NWX7_PALFE</name>
<protein>
    <submittedName>
        <fullName evidence="2">Uncharacterized protein</fullName>
    </submittedName>
</protein>
<evidence type="ECO:0000313" key="2">
    <source>
        <dbReference type="EMBL" id="QOY91256.1"/>
    </source>
</evidence>
<evidence type="ECO:0000313" key="3">
    <source>
        <dbReference type="Proteomes" id="UP000593892"/>
    </source>
</evidence>
<dbReference type="Proteomes" id="UP000593892">
    <property type="component" value="Chromosome"/>
</dbReference>